<keyword evidence="5 9" id="KW-0798">TonB box</keyword>
<dbReference type="GO" id="GO:0009279">
    <property type="term" value="C:cell outer membrane"/>
    <property type="evidence" value="ECO:0007669"/>
    <property type="project" value="UniProtKB-SubCell"/>
</dbReference>
<dbReference type="Pfam" id="PF00593">
    <property type="entry name" value="TonB_dep_Rec_b-barrel"/>
    <property type="match status" value="1"/>
</dbReference>
<dbReference type="SUPFAM" id="SSF49464">
    <property type="entry name" value="Carboxypeptidase regulatory domain-like"/>
    <property type="match status" value="1"/>
</dbReference>
<keyword evidence="10" id="KW-0732">Signal</keyword>
<dbReference type="NCBIfam" id="TIGR04057">
    <property type="entry name" value="SusC_RagA_signa"/>
    <property type="match status" value="1"/>
</dbReference>
<name>A0A9D2AAE3_9BACT</name>
<evidence type="ECO:0000256" key="3">
    <source>
        <dbReference type="ARBA" id="ARBA00022452"/>
    </source>
</evidence>
<dbReference type="FunFam" id="2.60.40.1120:FF:000003">
    <property type="entry name" value="Outer membrane protein Omp121"/>
    <property type="match status" value="1"/>
</dbReference>
<evidence type="ECO:0000256" key="4">
    <source>
        <dbReference type="ARBA" id="ARBA00022692"/>
    </source>
</evidence>
<dbReference type="InterPro" id="IPR023997">
    <property type="entry name" value="TonB-dep_OMP_SusC/RagA_CS"/>
</dbReference>
<keyword evidence="2 8" id="KW-0813">Transport</keyword>
<evidence type="ECO:0000259" key="12">
    <source>
        <dbReference type="Pfam" id="PF07715"/>
    </source>
</evidence>
<feature type="signal peptide" evidence="10">
    <location>
        <begin position="1"/>
        <end position="31"/>
    </location>
</feature>
<dbReference type="Pfam" id="PF07715">
    <property type="entry name" value="Plug"/>
    <property type="match status" value="1"/>
</dbReference>
<evidence type="ECO:0000256" key="7">
    <source>
        <dbReference type="ARBA" id="ARBA00023237"/>
    </source>
</evidence>
<keyword evidence="7 8" id="KW-0998">Cell outer membrane</keyword>
<dbReference type="InterPro" id="IPR036942">
    <property type="entry name" value="Beta-barrel_TonB_sf"/>
</dbReference>
<dbReference type="InterPro" id="IPR000531">
    <property type="entry name" value="Beta-barrel_TonB"/>
</dbReference>
<reference evidence="13" key="1">
    <citation type="journal article" date="2021" name="PeerJ">
        <title>Extensive microbial diversity within the chicken gut microbiome revealed by metagenomics and culture.</title>
        <authorList>
            <person name="Gilroy R."/>
            <person name="Ravi A."/>
            <person name="Getino M."/>
            <person name="Pursley I."/>
            <person name="Horton D.L."/>
            <person name="Alikhan N.F."/>
            <person name="Baker D."/>
            <person name="Gharbi K."/>
            <person name="Hall N."/>
            <person name="Watson M."/>
            <person name="Adriaenssens E.M."/>
            <person name="Foster-Nyarko E."/>
            <person name="Jarju S."/>
            <person name="Secka A."/>
            <person name="Antonio M."/>
            <person name="Oren A."/>
            <person name="Chaudhuri R.R."/>
            <person name="La Ragione R."/>
            <person name="Hildebrand F."/>
            <person name="Pallen M.J."/>
        </authorList>
    </citation>
    <scope>NUCLEOTIDE SEQUENCE</scope>
    <source>
        <strain evidence="13">23274</strain>
    </source>
</reference>
<dbReference type="InterPro" id="IPR039426">
    <property type="entry name" value="TonB-dep_rcpt-like"/>
</dbReference>
<feature type="chain" id="PRO_5039130671" evidence="10">
    <location>
        <begin position="32"/>
        <end position="1033"/>
    </location>
</feature>
<dbReference type="InterPro" id="IPR037066">
    <property type="entry name" value="Plug_dom_sf"/>
</dbReference>
<comment type="similarity">
    <text evidence="8 9">Belongs to the TonB-dependent receptor family.</text>
</comment>
<dbReference type="EMBL" id="DXFT01000001">
    <property type="protein sequence ID" value="HIX02498.1"/>
    <property type="molecule type" value="Genomic_DNA"/>
</dbReference>
<evidence type="ECO:0000313" key="13">
    <source>
        <dbReference type="EMBL" id="HIX02498.1"/>
    </source>
</evidence>
<dbReference type="InterPro" id="IPR012910">
    <property type="entry name" value="Plug_dom"/>
</dbReference>
<reference evidence="13" key="2">
    <citation type="submission" date="2021-04" db="EMBL/GenBank/DDBJ databases">
        <authorList>
            <person name="Gilroy R."/>
        </authorList>
    </citation>
    <scope>NUCLEOTIDE SEQUENCE</scope>
    <source>
        <strain evidence="13">23274</strain>
    </source>
</reference>
<evidence type="ECO:0000256" key="5">
    <source>
        <dbReference type="ARBA" id="ARBA00023077"/>
    </source>
</evidence>
<evidence type="ECO:0000256" key="1">
    <source>
        <dbReference type="ARBA" id="ARBA00004571"/>
    </source>
</evidence>
<evidence type="ECO:0000259" key="11">
    <source>
        <dbReference type="Pfam" id="PF00593"/>
    </source>
</evidence>
<dbReference type="NCBIfam" id="TIGR04056">
    <property type="entry name" value="OMP_RagA_SusC"/>
    <property type="match status" value="1"/>
</dbReference>
<keyword evidence="3 8" id="KW-1134">Transmembrane beta strand</keyword>
<feature type="domain" description="TonB-dependent receptor plug" evidence="12">
    <location>
        <begin position="148"/>
        <end position="243"/>
    </location>
</feature>
<evidence type="ECO:0000256" key="9">
    <source>
        <dbReference type="RuleBase" id="RU003357"/>
    </source>
</evidence>
<protein>
    <submittedName>
        <fullName evidence="13">TonB-dependent receptor</fullName>
    </submittedName>
</protein>
<keyword evidence="13" id="KW-0675">Receptor</keyword>
<keyword evidence="4 8" id="KW-0812">Transmembrane</keyword>
<dbReference type="InterPro" id="IPR008969">
    <property type="entry name" value="CarboxyPept-like_regulatory"/>
</dbReference>
<dbReference type="PROSITE" id="PS52016">
    <property type="entry name" value="TONB_DEPENDENT_REC_3"/>
    <property type="match status" value="1"/>
</dbReference>
<dbReference type="AlphaFoldDB" id="A0A9D2AAE3"/>
<dbReference type="SUPFAM" id="SSF56935">
    <property type="entry name" value="Porins"/>
    <property type="match status" value="1"/>
</dbReference>
<evidence type="ECO:0000313" key="14">
    <source>
        <dbReference type="Proteomes" id="UP000824202"/>
    </source>
</evidence>
<feature type="domain" description="TonB-dependent receptor-like beta-barrel" evidence="11">
    <location>
        <begin position="496"/>
        <end position="996"/>
    </location>
</feature>
<evidence type="ECO:0000256" key="6">
    <source>
        <dbReference type="ARBA" id="ARBA00023136"/>
    </source>
</evidence>
<gene>
    <name evidence="13" type="ORF">H9863_00050</name>
</gene>
<organism evidence="13 14">
    <name type="scientific">Candidatus Odoribacter faecigallinarum</name>
    <dbReference type="NCBI Taxonomy" id="2838706"/>
    <lineage>
        <taxon>Bacteria</taxon>
        <taxon>Pseudomonadati</taxon>
        <taxon>Bacteroidota</taxon>
        <taxon>Bacteroidia</taxon>
        <taxon>Bacteroidales</taxon>
        <taxon>Odoribacteraceae</taxon>
        <taxon>Odoribacter</taxon>
    </lineage>
</organism>
<sequence>MDNVNRMIRNGVRLALVLWFCGMGLSGYAAAPDHDEEEQLRRKVLKITGVVIDEKSEPIVGATVLEKGTTNGVATDVDGRFTLEVRGNAVLSISFIGYVTEEVLVTNTEPLQVQLKEDTEELDEVVVVGYGSVKRKNFTGAVSTVRMNNSPLALLPNSNPMSTLRGTVAGLTVGQEQGAGQAPSLQVRGQRSINGGNDPLIVMDGVIFMGSLRDIDPTIIESMNVLKDATSLAAYGSQAANGVIMITTKQGMRGKPTLNFNFSWTLSEMANRPDLLSPEKYLRKVNAIQGFEEDADPSIWMTSFELENYKKGHITDWFDYVTRLGVMQNYSVSFSGATRRLNYFLAGSHVTQKGILEGDDYRRENLSMRLQSDVTSWLQLGTQMNYAFNDYSGPSTYNLAQAVTLSPYARAERPNGEIEKYPRETSTVNPLWSIRSGEVDDHDTYGTVLLKGHALVSCPWLEGLTYRLNLAWSQEHVERDYFEHEGHFVAEGNSEDRYSASALSAFLSKANGYSARTKNTYWVMDNIVNFNRQFGKHYVDVTYVYTRDSKKYDYRRMTGSDFSDQGNTVLGVGGLTYAKTQKITNIDRTTHNNVGYLGRVSYNFNETYHFNASVRRDGSSVFGANSKWGVFPAVGVAWTVSNERFMQGAAFLDNLKLKFSWGKNGNQSLDPYATLSRIGLGQQGGVSYTFGNSETVSWGQRYTSLGNPDLGWETTEAFNYGFELAMFANRVNLEVDAYKSKTTGQIFDRLIPVMNNGLTSMKATMGQIDNWGIEANLTTYNIRKGAWTWMSNLVFSMNRNKLVDLYGDGKDDISNSLFIGKSLGAIYGYKNIGIVQEDDTEYIQANNAQPGDVMFANLDGSADGKITADDRAILGYNKENFRMSFANTLTYKNLELYFLFTGVFGGNGYGQAVNTYAYRSATGVIYDNMLDHDWWTPENRSNVYPSVGYQDSRYTPLQSFGFVRLQDLTLSYTFKQEWLARLQMRSLKVFFAAKNLFTVTNWVGGDPEIKQTFSGSYGYPLAAMYSFGLNLTF</sequence>
<dbReference type="Gene3D" id="2.60.40.1120">
    <property type="entry name" value="Carboxypeptidase-like, regulatory domain"/>
    <property type="match status" value="1"/>
</dbReference>
<dbReference type="Proteomes" id="UP000824202">
    <property type="component" value="Unassembled WGS sequence"/>
</dbReference>
<keyword evidence="6 8" id="KW-0472">Membrane</keyword>
<evidence type="ECO:0000256" key="2">
    <source>
        <dbReference type="ARBA" id="ARBA00022448"/>
    </source>
</evidence>
<dbReference type="Pfam" id="PF13715">
    <property type="entry name" value="CarbopepD_reg_2"/>
    <property type="match status" value="1"/>
</dbReference>
<dbReference type="Gene3D" id="2.40.170.20">
    <property type="entry name" value="TonB-dependent receptor, beta-barrel domain"/>
    <property type="match status" value="1"/>
</dbReference>
<evidence type="ECO:0000256" key="8">
    <source>
        <dbReference type="PROSITE-ProRule" id="PRU01360"/>
    </source>
</evidence>
<dbReference type="Gene3D" id="2.170.130.10">
    <property type="entry name" value="TonB-dependent receptor, plug domain"/>
    <property type="match status" value="1"/>
</dbReference>
<evidence type="ECO:0000256" key="10">
    <source>
        <dbReference type="SAM" id="SignalP"/>
    </source>
</evidence>
<proteinExistence type="inferred from homology"/>
<accession>A0A9D2AAE3</accession>
<dbReference type="InterPro" id="IPR023996">
    <property type="entry name" value="TonB-dep_OMP_SusC/RagA"/>
</dbReference>
<comment type="subcellular location">
    <subcellularLocation>
        <location evidence="1 8">Cell outer membrane</location>
        <topology evidence="1 8">Multi-pass membrane protein</topology>
    </subcellularLocation>
</comment>
<comment type="caution">
    <text evidence="13">The sequence shown here is derived from an EMBL/GenBank/DDBJ whole genome shotgun (WGS) entry which is preliminary data.</text>
</comment>